<evidence type="ECO:0000259" key="1">
    <source>
        <dbReference type="Pfam" id="PF12937"/>
    </source>
</evidence>
<proteinExistence type="predicted"/>
<evidence type="ECO:0000313" key="3">
    <source>
        <dbReference type="Proteomes" id="UP000297245"/>
    </source>
</evidence>
<accession>A0A4S8LNY9</accession>
<keyword evidence="3" id="KW-1185">Reference proteome</keyword>
<name>A0A4S8LNY9_DENBC</name>
<gene>
    <name evidence="2" type="ORF">K435DRAFT_246396</name>
</gene>
<dbReference type="OrthoDB" id="2789810at2759"/>
<dbReference type="InterPro" id="IPR036047">
    <property type="entry name" value="F-box-like_dom_sf"/>
</dbReference>
<dbReference type="Pfam" id="PF12937">
    <property type="entry name" value="F-box-like"/>
    <property type="match status" value="1"/>
</dbReference>
<sequence length="299" mass="34013">MTELLSASEETANSHDRVACLAESLPKELIILIVSHIHSKSDLRSCSTVCRSWSFPAQSRLFSTLAIEDPYDVKTWIKRFQSSPHICHAVKRIDFYEYEPESRKLAQKLLKKLPNVKEVATEYWNPESVRMLKRLKNLERLSLYGVTEGDLANVTLMIRKMGCLKSLDISVVGDVTWTPSLLPDKALKGPLKLRTLGVMLYANTEEDMEESIRHMLDWLCSPVFDHSELQTLNLVWEDTFVWDQGPAGVEMERLGCFFNALNPQLENLVLTLPGGDTSDEESDDSDSEILKLDPFYSTI</sequence>
<dbReference type="AlphaFoldDB" id="A0A4S8LNY9"/>
<dbReference type="SUPFAM" id="SSF52047">
    <property type="entry name" value="RNI-like"/>
    <property type="match status" value="1"/>
</dbReference>
<dbReference type="InterPro" id="IPR032675">
    <property type="entry name" value="LRR_dom_sf"/>
</dbReference>
<organism evidence="2 3">
    <name type="scientific">Dendrothele bispora (strain CBS 962.96)</name>
    <dbReference type="NCBI Taxonomy" id="1314807"/>
    <lineage>
        <taxon>Eukaryota</taxon>
        <taxon>Fungi</taxon>
        <taxon>Dikarya</taxon>
        <taxon>Basidiomycota</taxon>
        <taxon>Agaricomycotina</taxon>
        <taxon>Agaricomycetes</taxon>
        <taxon>Agaricomycetidae</taxon>
        <taxon>Agaricales</taxon>
        <taxon>Agaricales incertae sedis</taxon>
        <taxon>Dendrothele</taxon>
    </lineage>
</organism>
<evidence type="ECO:0000313" key="2">
    <source>
        <dbReference type="EMBL" id="THU90871.1"/>
    </source>
</evidence>
<protein>
    <recommendedName>
        <fullName evidence="1">F-box domain-containing protein</fullName>
    </recommendedName>
</protein>
<dbReference type="Gene3D" id="3.80.10.10">
    <property type="entry name" value="Ribonuclease Inhibitor"/>
    <property type="match status" value="1"/>
</dbReference>
<dbReference type="EMBL" id="ML179322">
    <property type="protein sequence ID" value="THU90871.1"/>
    <property type="molecule type" value="Genomic_DNA"/>
</dbReference>
<dbReference type="InterPro" id="IPR001810">
    <property type="entry name" value="F-box_dom"/>
</dbReference>
<reference evidence="2 3" key="1">
    <citation type="journal article" date="2019" name="Nat. Ecol. Evol.">
        <title>Megaphylogeny resolves global patterns of mushroom evolution.</title>
        <authorList>
            <person name="Varga T."/>
            <person name="Krizsan K."/>
            <person name="Foldi C."/>
            <person name="Dima B."/>
            <person name="Sanchez-Garcia M."/>
            <person name="Sanchez-Ramirez S."/>
            <person name="Szollosi G.J."/>
            <person name="Szarkandi J.G."/>
            <person name="Papp V."/>
            <person name="Albert L."/>
            <person name="Andreopoulos W."/>
            <person name="Angelini C."/>
            <person name="Antonin V."/>
            <person name="Barry K.W."/>
            <person name="Bougher N.L."/>
            <person name="Buchanan P."/>
            <person name="Buyck B."/>
            <person name="Bense V."/>
            <person name="Catcheside P."/>
            <person name="Chovatia M."/>
            <person name="Cooper J."/>
            <person name="Damon W."/>
            <person name="Desjardin D."/>
            <person name="Finy P."/>
            <person name="Geml J."/>
            <person name="Haridas S."/>
            <person name="Hughes K."/>
            <person name="Justo A."/>
            <person name="Karasinski D."/>
            <person name="Kautmanova I."/>
            <person name="Kiss B."/>
            <person name="Kocsube S."/>
            <person name="Kotiranta H."/>
            <person name="LaButti K.M."/>
            <person name="Lechner B.E."/>
            <person name="Liimatainen K."/>
            <person name="Lipzen A."/>
            <person name="Lukacs Z."/>
            <person name="Mihaltcheva S."/>
            <person name="Morgado L.N."/>
            <person name="Niskanen T."/>
            <person name="Noordeloos M.E."/>
            <person name="Ohm R.A."/>
            <person name="Ortiz-Santana B."/>
            <person name="Ovrebo C."/>
            <person name="Racz N."/>
            <person name="Riley R."/>
            <person name="Savchenko A."/>
            <person name="Shiryaev A."/>
            <person name="Soop K."/>
            <person name="Spirin V."/>
            <person name="Szebenyi C."/>
            <person name="Tomsovsky M."/>
            <person name="Tulloss R.E."/>
            <person name="Uehling J."/>
            <person name="Grigoriev I.V."/>
            <person name="Vagvolgyi C."/>
            <person name="Papp T."/>
            <person name="Martin F.M."/>
            <person name="Miettinen O."/>
            <person name="Hibbett D.S."/>
            <person name="Nagy L.G."/>
        </authorList>
    </citation>
    <scope>NUCLEOTIDE SEQUENCE [LARGE SCALE GENOMIC DNA]</scope>
    <source>
        <strain evidence="2 3">CBS 962.96</strain>
    </source>
</reference>
<feature type="domain" description="F-box" evidence="1">
    <location>
        <begin position="23"/>
        <end position="59"/>
    </location>
</feature>
<dbReference type="SUPFAM" id="SSF81383">
    <property type="entry name" value="F-box domain"/>
    <property type="match status" value="1"/>
</dbReference>
<dbReference type="Proteomes" id="UP000297245">
    <property type="component" value="Unassembled WGS sequence"/>
</dbReference>